<gene>
    <name evidence="4" type="ORF">XNOV1_A040963</name>
</gene>
<dbReference type="GO" id="GO:0005615">
    <property type="term" value="C:extracellular space"/>
    <property type="evidence" value="ECO:0007669"/>
    <property type="project" value="UniProtKB-KW"/>
</dbReference>
<dbReference type="AlphaFoldDB" id="A0AAV1GES4"/>
<dbReference type="InterPro" id="IPR001811">
    <property type="entry name" value="Chemokine_IL8-like_dom"/>
</dbReference>
<dbReference type="GO" id="GO:0006955">
    <property type="term" value="P:immune response"/>
    <property type="evidence" value="ECO:0007669"/>
    <property type="project" value="InterPro"/>
</dbReference>
<evidence type="ECO:0000313" key="4">
    <source>
        <dbReference type="EMBL" id="CAJ1072110.1"/>
    </source>
</evidence>
<dbReference type="SUPFAM" id="SSF54117">
    <property type="entry name" value="Interleukin 8-like chemokines"/>
    <property type="match status" value="1"/>
</dbReference>
<dbReference type="EMBL" id="OY660877">
    <property type="protein sequence ID" value="CAJ1072110.1"/>
    <property type="molecule type" value="Genomic_DNA"/>
</dbReference>
<dbReference type="Pfam" id="PF00048">
    <property type="entry name" value="IL8"/>
    <property type="match status" value="1"/>
</dbReference>
<dbReference type="Proteomes" id="UP001178508">
    <property type="component" value="Chromosome 14"/>
</dbReference>
<dbReference type="Gene3D" id="2.40.50.40">
    <property type="match status" value="1"/>
</dbReference>
<sequence length="102" mass="11442">MVSVKALLMVTALLTLCLLTTNTSAAYAGKGCCHSYSKIKPPFHLIRGYSVQSEIEICPISAIIFHTKNGRYCSNPAQNWVMDYVERLRNKARLVHNNSLKK</sequence>
<name>A0AAV1GES4_XYRNO</name>
<dbReference type="PANTHER" id="PTHR12015:SF190">
    <property type="entry name" value="C-C MOTIF CHEMOKINE"/>
    <property type="match status" value="1"/>
</dbReference>
<evidence type="ECO:0000256" key="2">
    <source>
        <dbReference type="SAM" id="SignalP"/>
    </source>
</evidence>
<protein>
    <submittedName>
        <fullName evidence="4">C-C motif chemokine 20a.3</fullName>
    </submittedName>
</protein>
<dbReference type="GO" id="GO:0008009">
    <property type="term" value="F:chemokine activity"/>
    <property type="evidence" value="ECO:0007669"/>
    <property type="project" value="InterPro"/>
</dbReference>
<keyword evidence="5" id="KW-1185">Reference proteome</keyword>
<evidence type="ECO:0000313" key="5">
    <source>
        <dbReference type="Proteomes" id="UP001178508"/>
    </source>
</evidence>
<proteinExistence type="predicted"/>
<keyword evidence="1" id="KW-0202">Cytokine</keyword>
<organism evidence="4 5">
    <name type="scientific">Xyrichtys novacula</name>
    <name type="common">Pearly razorfish</name>
    <name type="synonym">Hemipteronotus novacula</name>
    <dbReference type="NCBI Taxonomy" id="13765"/>
    <lineage>
        <taxon>Eukaryota</taxon>
        <taxon>Metazoa</taxon>
        <taxon>Chordata</taxon>
        <taxon>Craniata</taxon>
        <taxon>Vertebrata</taxon>
        <taxon>Euteleostomi</taxon>
        <taxon>Actinopterygii</taxon>
        <taxon>Neopterygii</taxon>
        <taxon>Teleostei</taxon>
        <taxon>Neoteleostei</taxon>
        <taxon>Acanthomorphata</taxon>
        <taxon>Eupercaria</taxon>
        <taxon>Labriformes</taxon>
        <taxon>Labridae</taxon>
        <taxon>Xyrichtys</taxon>
    </lineage>
</organism>
<reference evidence="4" key="1">
    <citation type="submission" date="2023-08" db="EMBL/GenBank/DDBJ databases">
        <authorList>
            <person name="Alioto T."/>
            <person name="Alioto T."/>
            <person name="Gomez Garrido J."/>
        </authorList>
    </citation>
    <scope>NUCLEOTIDE SEQUENCE</scope>
</reference>
<dbReference type="InterPro" id="IPR036048">
    <property type="entry name" value="Interleukin_8-like_sf"/>
</dbReference>
<feature type="signal peptide" evidence="2">
    <location>
        <begin position="1"/>
        <end position="25"/>
    </location>
</feature>
<dbReference type="PANTHER" id="PTHR12015">
    <property type="entry name" value="SMALL INDUCIBLE CYTOKINE A"/>
    <property type="match status" value="1"/>
</dbReference>
<feature type="domain" description="Chemokine interleukin-8-like" evidence="3">
    <location>
        <begin position="29"/>
        <end position="88"/>
    </location>
</feature>
<feature type="chain" id="PRO_5043382009" evidence="2">
    <location>
        <begin position="26"/>
        <end position="102"/>
    </location>
</feature>
<accession>A0AAV1GES4</accession>
<dbReference type="SMART" id="SM00199">
    <property type="entry name" value="SCY"/>
    <property type="match status" value="1"/>
</dbReference>
<dbReference type="InterPro" id="IPR039809">
    <property type="entry name" value="Chemokine_b/g/d"/>
</dbReference>
<evidence type="ECO:0000256" key="1">
    <source>
        <dbReference type="ARBA" id="ARBA00022514"/>
    </source>
</evidence>
<keyword evidence="2" id="KW-0732">Signal</keyword>
<evidence type="ECO:0000259" key="3">
    <source>
        <dbReference type="SMART" id="SM00199"/>
    </source>
</evidence>
<dbReference type="CDD" id="cd00272">
    <property type="entry name" value="Chemokine_CC"/>
    <property type="match status" value="1"/>
</dbReference>